<evidence type="ECO:0000313" key="1">
    <source>
        <dbReference type="EMBL" id="MPN09256.1"/>
    </source>
</evidence>
<dbReference type="AlphaFoldDB" id="A0A645F6J3"/>
<proteinExistence type="predicted"/>
<reference evidence="1" key="1">
    <citation type="submission" date="2019-08" db="EMBL/GenBank/DDBJ databases">
        <authorList>
            <person name="Kucharzyk K."/>
            <person name="Murdoch R.W."/>
            <person name="Higgins S."/>
            <person name="Loffler F."/>
        </authorList>
    </citation>
    <scope>NUCLEOTIDE SEQUENCE</scope>
</reference>
<protein>
    <submittedName>
        <fullName evidence="1">Uncharacterized protein</fullName>
    </submittedName>
</protein>
<organism evidence="1">
    <name type="scientific">bioreactor metagenome</name>
    <dbReference type="NCBI Taxonomy" id="1076179"/>
    <lineage>
        <taxon>unclassified sequences</taxon>
        <taxon>metagenomes</taxon>
        <taxon>ecological metagenomes</taxon>
    </lineage>
</organism>
<gene>
    <name evidence="1" type="ORF">SDC9_156545</name>
</gene>
<comment type="caution">
    <text evidence="1">The sequence shown here is derived from an EMBL/GenBank/DDBJ whole genome shotgun (WGS) entry which is preliminary data.</text>
</comment>
<name>A0A645F6J3_9ZZZZ</name>
<accession>A0A645F6J3</accession>
<sequence>MPACSRVDNGKNIIGLSYTGKRHFGVDSVAGYSLVPRPPARIMPFITDEALFEY</sequence>
<dbReference type="EMBL" id="VSSQ01055358">
    <property type="protein sequence ID" value="MPN09256.1"/>
    <property type="molecule type" value="Genomic_DNA"/>
</dbReference>